<dbReference type="EMBL" id="CP016539">
    <property type="protein sequence ID" value="ANU20639.1"/>
    <property type="molecule type" value="Genomic_DNA"/>
</dbReference>
<dbReference type="SUPFAM" id="SSF52172">
    <property type="entry name" value="CheY-like"/>
    <property type="match status" value="1"/>
</dbReference>
<keyword evidence="2" id="KW-0902">Two-component regulatory system</keyword>
<feature type="modified residue" description="4-aspartylphosphate" evidence="6">
    <location>
        <position position="51"/>
    </location>
</feature>
<evidence type="ECO:0000313" key="10">
    <source>
        <dbReference type="EMBL" id="ANU20639.1"/>
    </source>
</evidence>
<feature type="DNA-binding region" description="OmpR/PhoB-type" evidence="7">
    <location>
        <begin position="128"/>
        <end position="229"/>
    </location>
</feature>
<dbReference type="Proteomes" id="UP000092650">
    <property type="component" value="Chromosome"/>
</dbReference>
<dbReference type="Gene3D" id="1.10.10.10">
    <property type="entry name" value="Winged helix-like DNA-binding domain superfamily/Winged helix DNA-binding domain"/>
    <property type="match status" value="1"/>
</dbReference>
<dbReference type="SMART" id="SM00448">
    <property type="entry name" value="REC"/>
    <property type="match status" value="1"/>
</dbReference>
<dbReference type="SUPFAM" id="SSF46894">
    <property type="entry name" value="C-terminal effector domain of the bipartite response regulators"/>
    <property type="match status" value="1"/>
</dbReference>
<feature type="domain" description="Response regulatory" evidence="8">
    <location>
        <begin position="3"/>
        <end position="115"/>
    </location>
</feature>
<dbReference type="Gene3D" id="6.10.250.690">
    <property type="match status" value="1"/>
</dbReference>
<evidence type="ECO:0000256" key="6">
    <source>
        <dbReference type="PROSITE-ProRule" id="PRU00169"/>
    </source>
</evidence>
<evidence type="ECO:0000259" key="9">
    <source>
        <dbReference type="PROSITE" id="PS51755"/>
    </source>
</evidence>
<keyword evidence="5" id="KW-0804">Transcription</keyword>
<dbReference type="InterPro" id="IPR011006">
    <property type="entry name" value="CheY-like_superfamily"/>
</dbReference>
<dbReference type="GO" id="GO:0006355">
    <property type="term" value="P:regulation of DNA-templated transcription"/>
    <property type="evidence" value="ECO:0007669"/>
    <property type="project" value="InterPro"/>
</dbReference>
<evidence type="ECO:0000256" key="1">
    <source>
        <dbReference type="ARBA" id="ARBA00022553"/>
    </source>
</evidence>
<name>A0A1C7EA70_9BACL</name>
<sequence>MKRILVVEDEKLMCDLIRIHLESEFDLVFAYDGAQALQITKDQSFDLLVLDIMIPFMGGFEVCKEIRRNSTMPILMLTARSAVEDRVKGLQLGADDYLVKPFDFEELKARVYALLRRSAQVERNVADDLIIVLKDKKLVVNKQDKQVVFCGQKMELTAKEYAIIELLTGSPNKIFTREEMLDLVWDYSEIRDVRAIDSHIKNIRLKFRKLQPKLAVIKTVWGLGYQVDLKETADEA</sequence>
<evidence type="ECO:0000313" key="11">
    <source>
        <dbReference type="Proteomes" id="UP000092650"/>
    </source>
</evidence>
<dbReference type="GO" id="GO:0032993">
    <property type="term" value="C:protein-DNA complex"/>
    <property type="evidence" value="ECO:0007669"/>
    <property type="project" value="TreeGrafter"/>
</dbReference>
<evidence type="ECO:0000256" key="7">
    <source>
        <dbReference type="PROSITE-ProRule" id="PRU01091"/>
    </source>
</evidence>
<dbReference type="PROSITE" id="PS51755">
    <property type="entry name" value="OMPR_PHOB"/>
    <property type="match status" value="1"/>
</dbReference>
<dbReference type="KEGG" id="ppla:BBI15_10630"/>
<dbReference type="OrthoDB" id="9790442at2"/>
<dbReference type="GO" id="GO:0005829">
    <property type="term" value="C:cytosol"/>
    <property type="evidence" value="ECO:0007669"/>
    <property type="project" value="TreeGrafter"/>
</dbReference>
<dbReference type="STRING" id="1038856.BBI15_10630"/>
<dbReference type="Pfam" id="PF00486">
    <property type="entry name" value="Trans_reg_C"/>
    <property type="match status" value="1"/>
</dbReference>
<dbReference type="GO" id="GO:0000976">
    <property type="term" value="F:transcription cis-regulatory region binding"/>
    <property type="evidence" value="ECO:0007669"/>
    <property type="project" value="TreeGrafter"/>
</dbReference>
<dbReference type="Pfam" id="PF00072">
    <property type="entry name" value="Response_reg"/>
    <property type="match status" value="1"/>
</dbReference>
<dbReference type="AlphaFoldDB" id="A0A1C7EA70"/>
<dbReference type="InterPro" id="IPR036388">
    <property type="entry name" value="WH-like_DNA-bd_sf"/>
</dbReference>
<reference evidence="10" key="1">
    <citation type="submission" date="2016-10" db="EMBL/GenBank/DDBJ databases">
        <authorList>
            <person name="See-Too W.S."/>
        </authorList>
    </citation>
    <scope>NUCLEOTIDE SEQUENCE [LARGE SCALE GENOMIC DNA]</scope>
    <source>
        <strain evidence="10">DSM 23997</strain>
    </source>
</reference>
<dbReference type="CDD" id="cd00383">
    <property type="entry name" value="trans_reg_C"/>
    <property type="match status" value="1"/>
</dbReference>
<dbReference type="InterPro" id="IPR001867">
    <property type="entry name" value="OmpR/PhoB-type_DNA-bd"/>
</dbReference>
<evidence type="ECO:0000259" key="8">
    <source>
        <dbReference type="PROSITE" id="PS50110"/>
    </source>
</evidence>
<dbReference type="SMART" id="SM00862">
    <property type="entry name" value="Trans_reg_C"/>
    <property type="match status" value="1"/>
</dbReference>
<dbReference type="PROSITE" id="PS50110">
    <property type="entry name" value="RESPONSE_REGULATORY"/>
    <property type="match status" value="1"/>
</dbReference>
<dbReference type="FunFam" id="3.40.50.2300:FF:000001">
    <property type="entry name" value="DNA-binding response regulator PhoB"/>
    <property type="match status" value="1"/>
</dbReference>
<dbReference type="GO" id="GO:0000156">
    <property type="term" value="F:phosphorelay response regulator activity"/>
    <property type="evidence" value="ECO:0007669"/>
    <property type="project" value="TreeGrafter"/>
</dbReference>
<keyword evidence="1 6" id="KW-0597">Phosphoprotein</keyword>
<proteinExistence type="predicted"/>
<accession>A0A1C7EA70</accession>
<dbReference type="CDD" id="cd17574">
    <property type="entry name" value="REC_OmpR"/>
    <property type="match status" value="1"/>
</dbReference>
<evidence type="ECO:0000256" key="4">
    <source>
        <dbReference type="ARBA" id="ARBA00023125"/>
    </source>
</evidence>
<organism evidence="10 11">
    <name type="scientific">Planococcus plakortidis</name>
    <dbReference type="NCBI Taxonomy" id="1038856"/>
    <lineage>
        <taxon>Bacteria</taxon>
        <taxon>Bacillati</taxon>
        <taxon>Bacillota</taxon>
        <taxon>Bacilli</taxon>
        <taxon>Bacillales</taxon>
        <taxon>Caryophanaceae</taxon>
        <taxon>Planococcus</taxon>
    </lineage>
</organism>
<dbReference type="InterPro" id="IPR016032">
    <property type="entry name" value="Sig_transdc_resp-reg_C-effctor"/>
</dbReference>
<dbReference type="RefSeq" id="WP_068870841.1">
    <property type="nucleotide sequence ID" value="NZ_CP016539.2"/>
</dbReference>
<keyword evidence="4 7" id="KW-0238">DNA-binding</keyword>
<dbReference type="PANTHER" id="PTHR48111">
    <property type="entry name" value="REGULATOR OF RPOS"/>
    <property type="match status" value="1"/>
</dbReference>
<evidence type="ECO:0000256" key="3">
    <source>
        <dbReference type="ARBA" id="ARBA00023015"/>
    </source>
</evidence>
<gene>
    <name evidence="10" type="ORF">BBI15_10630</name>
</gene>
<keyword evidence="3" id="KW-0805">Transcription regulation</keyword>
<dbReference type="InterPro" id="IPR039420">
    <property type="entry name" value="WalR-like"/>
</dbReference>
<dbReference type="Gene3D" id="3.40.50.2300">
    <property type="match status" value="1"/>
</dbReference>
<keyword evidence="11" id="KW-1185">Reference proteome</keyword>
<protein>
    <submittedName>
        <fullName evidence="10">DNA-binding response regulator</fullName>
    </submittedName>
</protein>
<dbReference type="PANTHER" id="PTHR48111:SF1">
    <property type="entry name" value="TWO-COMPONENT RESPONSE REGULATOR ORR33"/>
    <property type="match status" value="1"/>
</dbReference>
<dbReference type="InterPro" id="IPR001789">
    <property type="entry name" value="Sig_transdc_resp-reg_receiver"/>
</dbReference>
<evidence type="ECO:0000256" key="5">
    <source>
        <dbReference type="ARBA" id="ARBA00023163"/>
    </source>
</evidence>
<evidence type="ECO:0000256" key="2">
    <source>
        <dbReference type="ARBA" id="ARBA00023012"/>
    </source>
</evidence>
<feature type="domain" description="OmpR/PhoB-type" evidence="9">
    <location>
        <begin position="128"/>
        <end position="229"/>
    </location>
</feature>